<sequence>MWTETLYRVSCNDPSLKWIDAMCFLIGDSGCRQLADALTTSNNSCTKRLNLRLNRIGWEGTRALTNALLMYPSVVVELNLGANDLRDKGAFEIATFLQSNRTLTKLSLIRCNITASGMQAIAISIRHNSTLTWLNVADNHPGEDTSGVTEMITTLEMNPTLRYLQIDSPDRHYFVRVNELVQCHCKIYQWNQLIRGTMLIPFAATQSQNDARKVYPYCLSKIAQNQFALGIIYGLVKDFSTIFVGRYRS</sequence>
<accession>A0ABD3PBI2</accession>
<keyword evidence="1" id="KW-0677">Repeat</keyword>
<dbReference type="SUPFAM" id="SSF52047">
    <property type="entry name" value="RNI-like"/>
    <property type="match status" value="1"/>
</dbReference>
<dbReference type="PANTHER" id="PTHR24111">
    <property type="entry name" value="LEUCINE-RICH REPEAT-CONTAINING PROTEIN 34"/>
    <property type="match status" value="1"/>
</dbReference>
<name>A0ABD3PBI2_9STRA</name>
<dbReference type="Proteomes" id="UP001516023">
    <property type="component" value="Unassembled WGS sequence"/>
</dbReference>
<dbReference type="Gene3D" id="3.80.10.10">
    <property type="entry name" value="Ribonuclease Inhibitor"/>
    <property type="match status" value="2"/>
</dbReference>
<dbReference type="EMBL" id="JABMIG020000224">
    <property type="protein sequence ID" value="KAL3785027.1"/>
    <property type="molecule type" value="Genomic_DNA"/>
</dbReference>
<comment type="caution">
    <text evidence="2">The sequence shown here is derived from an EMBL/GenBank/DDBJ whole genome shotgun (WGS) entry which is preliminary data.</text>
</comment>
<evidence type="ECO:0000313" key="3">
    <source>
        <dbReference type="Proteomes" id="UP001516023"/>
    </source>
</evidence>
<organism evidence="2 3">
    <name type="scientific">Cyclotella cryptica</name>
    <dbReference type="NCBI Taxonomy" id="29204"/>
    <lineage>
        <taxon>Eukaryota</taxon>
        <taxon>Sar</taxon>
        <taxon>Stramenopiles</taxon>
        <taxon>Ochrophyta</taxon>
        <taxon>Bacillariophyta</taxon>
        <taxon>Coscinodiscophyceae</taxon>
        <taxon>Thalassiosirophycidae</taxon>
        <taxon>Stephanodiscales</taxon>
        <taxon>Stephanodiscaceae</taxon>
        <taxon>Cyclotella</taxon>
    </lineage>
</organism>
<protein>
    <submittedName>
        <fullName evidence="2">Uncharacterized protein</fullName>
    </submittedName>
</protein>
<dbReference type="SMART" id="SM00368">
    <property type="entry name" value="LRR_RI"/>
    <property type="match status" value="5"/>
</dbReference>
<keyword evidence="3" id="KW-1185">Reference proteome</keyword>
<dbReference type="InterPro" id="IPR032675">
    <property type="entry name" value="LRR_dom_sf"/>
</dbReference>
<evidence type="ECO:0000256" key="1">
    <source>
        <dbReference type="ARBA" id="ARBA00022737"/>
    </source>
</evidence>
<dbReference type="AlphaFoldDB" id="A0ABD3PBI2"/>
<gene>
    <name evidence="2" type="ORF">HJC23_007948</name>
</gene>
<dbReference type="PANTHER" id="PTHR24111:SF0">
    <property type="entry name" value="LEUCINE-RICH REPEAT-CONTAINING PROTEIN"/>
    <property type="match status" value="1"/>
</dbReference>
<dbReference type="InterPro" id="IPR052201">
    <property type="entry name" value="LRR-containing_regulator"/>
</dbReference>
<dbReference type="Pfam" id="PF13516">
    <property type="entry name" value="LRR_6"/>
    <property type="match status" value="2"/>
</dbReference>
<dbReference type="InterPro" id="IPR001611">
    <property type="entry name" value="Leu-rich_rpt"/>
</dbReference>
<evidence type="ECO:0000313" key="2">
    <source>
        <dbReference type="EMBL" id="KAL3785027.1"/>
    </source>
</evidence>
<proteinExistence type="predicted"/>
<reference evidence="2 3" key="1">
    <citation type="journal article" date="2020" name="G3 (Bethesda)">
        <title>Improved Reference Genome for Cyclotella cryptica CCMP332, a Model for Cell Wall Morphogenesis, Salinity Adaptation, and Lipid Production in Diatoms (Bacillariophyta).</title>
        <authorList>
            <person name="Roberts W.R."/>
            <person name="Downey K.M."/>
            <person name="Ruck E.C."/>
            <person name="Traller J.C."/>
            <person name="Alverson A.J."/>
        </authorList>
    </citation>
    <scope>NUCLEOTIDE SEQUENCE [LARGE SCALE GENOMIC DNA]</scope>
    <source>
        <strain evidence="2 3">CCMP332</strain>
    </source>
</reference>